<name>A0A8H1LBG3_9ACTN</name>
<evidence type="ECO:0000313" key="4">
    <source>
        <dbReference type="EMBL" id="TGG81500.1"/>
    </source>
</evidence>
<keyword evidence="2" id="KW-0472">Membrane</keyword>
<feature type="compositionally biased region" description="Basic and acidic residues" evidence="1">
    <location>
        <begin position="42"/>
        <end position="57"/>
    </location>
</feature>
<proteinExistence type="predicted"/>
<feature type="transmembrane region" description="Helical" evidence="2">
    <location>
        <begin position="418"/>
        <end position="439"/>
    </location>
</feature>
<dbReference type="Proteomes" id="UP000298111">
    <property type="component" value="Unassembled WGS sequence"/>
</dbReference>
<gene>
    <name evidence="4" type="ORF">D8771_18945</name>
</gene>
<feature type="signal peptide" evidence="3">
    <location>
        <begin position="1"/>
        <end position="42"/>
    </location>
</feature>
<feature type="region of interest" description="Disordered" evidence="1">
    <location>
        <begin position="446"/>
        <end position="468"/>
    </location>
</feature>
<dbReference type="EMBL" id="RCIY01000065">
    <property type="protein sequence ID" value="TGG81500.1"/>
    <property type="molecule type" value="Genomic_DNA"/>
</dbReference>
<evidence type="ECO:0000256" key="2">
    <source>
        <dbReference type="SAM" id="Phobius"/>
    </source>
</evidence>
<dbReference type="AlphaFoldDB" id="A0A8H1LBG3"/>
<evidence type="ECO:0000256" key="1">
    <source>
        <dbReference type="SAM" id="MobiDB-lite"/>
    </source>
</evidence>
<keyword evidence="2" id="KW-1133">Transmembrane helix</keyword>
<feature type="chain" id="PRO_5034486363" evidence="3">
    <location>
        <begin position="43"/>
        <end position="468"/>
    </location>
</feature>
<evidence type="ECO:0000313" key="5">
    <source>
        <dbReference type="Proteomes" id="UP000298111"/>
    </source>
</evidence>
<feature type="compositionally biased region" description="Pro residues" evidence="1">
    <location>
        <begin position="452"/>
        <end position="468"/>
    </location>
</feature>
<keyword evidence="2" id="KW-0812">Transmembrane</keyword>
<reference evidence="4 5" key="1">
    <citation type="submission" date="2018-10" db="EMBL/GenBank/DDBJ databases">
        <title>Isolation of pseudouridimycin from Streptomyces albus DSM 40763.</title>
        <authorList>
            <person name="Rosenqvist P."/>
            <person name="Metsae-Ketelae M."/>
            <person name="Virta P."/>
        </authorList>
    </citation>
    <scope>NUCLEOTIDE SEQUENCE [LARGE SCALE GENOMIC DNA]</scope>
    <source>
        <strain evidence="4 5">DSM 40763</strain>
    </source>
</reference>
<comment type="caution">
    <text evidence="4">The sequence shown here is derived from an EMBL/GenBank/DDBJ whole genome shotgun (WGS) entry which is preliminary data.</text>
</comment>
<feature type="region of interest" description="Disordered" evidence="1">
    <location>
        <begin position="192"/>
        <end position="237"/>
    </location>
</feature>
<accession>A0A8H1LBG3</accession>
<feature type="region of interest" description="Disordered" evidence="1">
    <location>
        <begin position="35"/>
        <end position="81"/>
    </location>
</feature>
<organism evidence="4 5">
    <name type="scientific">Streptomyces albus</name>
    <dbReference type="NCBI Taxonomy" id="1888"/>
    <lineage>
        <taxon>Bacteria</taxon>
        <taxon>Bacillati</taxon>
        <taxon>Actinomycetota</taxon>
        <taxon>Actinomycetes</taxon>
        <taxon>Kitasatosporales</taxon>
        <taxon>Streptomycetaceae</taxon>
        <taxon>Streptomyces</taxon>
    </lineage>
</organism>
<sequence>MVRRNEGPRRAGTRARLRSVTVAAAVCATALSAGPAVPGAHAADRPRPYETADDAQRVHGSPSSADAPALGTGPATDRIGPGEEHFYALDLDARSDVHLSATALPAPGTRIDYRDGIEISLRTTDGDSCGSEKVTGTGQTAFPLTAYVARLTGADGNSSCRAAGPYLVRVVREDGDDPSRWPLELSVLREPALKGSIPAPHPGTENESDADSPRPAPPSGTPRPVAGGSGFNDARAVGGGVWKDRLRPGETRWYRVPVDWGQRLHTAVELPNAARREDGAGRFVARGFRMNVYNPARGPLYSESFTSYDGDGGKTDHYSNPVRYENRFASANSATRLAGWYYVAVTAGPDLAGPFPQGVPVTLRIAVRGKPKPGPRYGGDARAAGIGVSDEDRETAAKRLTRAEADDAAAEAALLRTVGWSGIGTGTALLAVLAAWTLLARRGGAAAVQPVAGPPGGTPGPGGFPPSP</sequence>
<evidence type="ECO:0000256" key="3">
    <source>
        <dbReference type="SAM" id="SignalP"/>
    </source>
</evidence>
<keyword evidence="3" id="KW-0732">Signal</keyword>
<protein>
    <submittedName>
        <fullName evidence="4">Uncharacterized protein</fullName>
    </submittedName>
</protein>